<proteinExistence type="predicted"/>
<organism evidence="2 3">
    <name type="scientific">Pisolithus tinctorius Marx 270</name>
    <dbReference type="NCBI Taxonomy" id="870435"/>
    <lineage>
        <taxon>Eukaryota</taxon>
        <taxon>Fungi</taxon>
        <taxon>Dikarya</taxon>
        <taxon>Basidiomycota</taxon>
        <taxon>Agaricomycotina</taxon>
        <taxon>Agaricomycetes</taxon>
        <taxon>Agaricomycetidae</taxon>
        <taxon>Boletales</taxon>
        <taxon>Sclerodermatineae</taxon>
        <taxon>Pisolithaceae</taxon>
        <taxon>Pisolithus</taxon>
    </lineage>
</organism>
<feature type="region of interest" description="Disordered" evidence="1">
    <location>
        <begin position="24"/>
        <end position="53"/>
    </location>
</feature>
<evidence type="ECO:0000313" key="2">
    <source>
        <dbReference type="EMBL" id="KIN95571.1"/>
    </source>
</evidence>
<feature type="compositionally biased region" description="Polar residues" evidence="1">
    <location>
        <begin position="30"/>
        <end position="53"/>
    </location>
</feature>
<dbReference type="AlphaFoldDB" id="A0A0C3JD14"/>
<dbReference type="EMBL" id="KN832064">
    <property type="protein sequence ID" value="KIN95571.1"/>
    <property type="molecule type" value="Genomic_DNA"/>
</dbReference>
<dbReference type="Proteomes" id="UP000054217">
    <property type="component" value="Unassembled WGS sequence"/>
</dbReference>
<sequence>MEEPAYRNISCCLLLVLQNELHRWPGATRDTPTNDNKGTSRSTNSQIRFTTVI</sequence>
<dbReference type="InParanoid" id="A0A0C3JD14"/>
<protein>
    <submittedName>
        <fullName evidence="2">Uncharacterized protein</fullName>
    </submittedName>
</protein>
<gene>
    <name evidence="2" type="ORF">M404DRAFT_311554</name>
</gene>
<reference evidence="3" key="2">
    <citation type="submission" date="2015-01" db="EMBL/GenBank/DDBJ databases">
        <title>Evolutionary Origins and Diversification of the Mycorrhizal Mutualists.</title>
        <authorList>
            <consortium name="DOE Joint Genome Institute"/>
            <consortium name="Mycorrhizal Genomics Consortium"/>
            <person name="Kohler A."/>
            <person name="Kuo A."/>
            <person name="Nagy L.G."/>
            <person name="Floudas D."/>
            <person name="Copeland A."/>
            <person name="Barry K.W."/>
            <person name="Cichocki N."/>
            <person name="Veneault-Fourrey C."/>
            <person name="LaButti K."/>
            <person name="Lindquist E.A."/>
            <person name="Lipzen A."/>
            <person name="Lundell T."/>
            <person name="Morin E."/>
            <person name="Murat C."/>
            <person name="Riley R."/>
            <person name="Ohm R."/>
            <person name="Sun H."/>
            <person name="Tunlid A."/>
            <person name="Henrissat B."/>
            <person name="Grigoriev I.V."/>
            <person name="Hibbett D.S."/>
            <person name="Martin F."/>
        </authorList>
    </citation>
    <scope>NUCLEOTIDE SEQUENCE [LARGE SCALE GENOMIC DNA]</scope>
    <source>
        <strain evidence="3">Marx 270</strain>
    </source>
</reference>
<reference evidence="2 3" key="1">
    <citation type="submission" date="2014-04" db="EMBL/GenBank/DDBJ databases">
        <authorList>
            <consortium name="DOE Joint Genome Institute"/>
            <person name="Kuo A."/>
            <person name="Kohler A."/>
            <person name="Costa M.D."/>
            <person name="Nagy L.G."/>
            <person name="Floudas D."/>
            <person name="Copeland A."/>
            <person name="Barry K.W."/>
            <person name="Cichocki N."/>
            <person name="Veneault-Fourrey C."/>
            <person name="LaButti K."/>
            <person name="Lindquist E.A."/>
            <person name="Lipzen A."/>
            <person name="Lundell T."/>
            <person name="Morin E."/>
            <person name="Murat C."/>
            <person name="Sun H."/>
            <person name="Tunlid A."/>
            <person name="Henrissat B."/>
            <person name="Grigoriev I.V."/>
            <person name="Hibbett D.S."/>
            <person name="Martin F."/>
            <person name="Nordberg H.P."/>
            <person name="Cantor M.N."/>
            <person name="Hua S.X."/>
        </authorList>
    </citation>
    <scope>NUCLEOTIDE SEQUENCE [LARGE SCALE GENOMIC DNA]</scope>
    <source>
        <strain evidence="2 3">Marx 270</strain>
    </source>
</reference>
<name>A0A0C3JD14_PISTI</name>
<dbReference type="HOGENOM" id="CLU_3069653_0_0_1"/>
<accession>A0A0C3JD14</accession>
<keyword evidence="3" id="KW-1185">Reference proteome</keyword>
<evidence type="ECO:0000313" key="3">
    <source>
        <dbReference type="Proteomes" id="UP000054217"/>
    </source>
</evidence>
<evidence type="ECO:0000256" key="1">
    <source>
        <dbReference type="SAM" id="MobiDB-lite"/>
    </source>
</evidence>